<evidence type="ECO:0000313" key="2">
    <source>
        <dbReference type="Proteomes" id="UP001183006"/>
    </source>
</evidence>
<protein>
    <submittedName>
        <fullName evidence="1">PepSY domain-containing protein</fullName>
    </submittedName>
</protein>
<dbReference type="KEGG" id="mmav:RE476_01775"/>
<evidence type="ECO:0000313" key="1">
    <source>
        <dbReference type="EMBL" id="WMW22573.1"/>
    </source>
</evidence>
<dbReference type="EMBL" id="CP133594">
    <property type="protein sequence ID" value="WMW22573.1"/>
    <property type="molecule type" value="Genomic_DNA"/>
</dbReference>
<keyword evidence="2" id="KW-1185">Reference proteome</keyword>
<accession>A0AA51UG49</accession>
<reference evidence="1" key="1">
    <citation type="submission" date="2023-08" db="EMBL/GenBank/DDBJ databases">
        <title>Methanolobus mangrovi sp. nov. and Methanolobus sediminis sp. nov, two novel methylotrophic methanogens isolated from mangrove sediments in China.</title>
        <authorList>
            <person name="Zhou J."/>
        </authorList>
    </citation>
    <scope>NUCLEOTIDE SEQUENCE</scope>
    <source>
        <strain evidence="1">FTZ2</strain>
    </source>
</reference>
<dbReference type="GeneID" id="84228830"/>
<dbReference type="RefSeq" id="WP_309308616.1">
    <property type="nucleotide sequence ID" value="NZ_CP133594.1"/>
</dbReference>
<proteinExistence type="predicted"/>
<name>A0AA51UG49_9EURY</name>
<organism evidence="1 2">
    <name type="scientific">Methanolobus mangrovi</name>
    <dbReference type="NCBI Taxonomy" id="3072977"/>
    <lineage>
        <taxon>Archaea</taxon>
        <taxon>Methanobacteriati</taxon>
        <taxon>Methanobacteriota</taxon>
        <taxon>Stenosarchaea group</taxon>
        <taxon>Methanomicrobia</taxon>
        <taxon>Methanosarcinales</taxon>
        <taxon>Methanosarcinaceae</taxon>
        <taxon>Methanolobus</taxon>
    </lineage>
</organism>
<sequence length="168" mass="18082">MKKTTSILLAGMLIAAIAGIGIVSAAVDETDDSTFFGQMYGWAGHGMRYATGYGYANCPVYGAYASDAATVELEVETVDEAIDIAEDTTGQTISESNVYQMGRWWVFTYTDDDDTVKQGRIDAYTGEVIDDFYAGSTYQSQGQYYQGGRGMRGSGYGGYGGCGGAYRY</sequence>
<dbReference type="Proteomes" id="UP001183006">
    <property type="component" value="Chromosome"/>
</dbReference>
<dbReference type="AlphaFoldDB" id="A0AA51UG49"/>
<gene>
    <name evidence="1" type="ORF">RE476_01775</name>
</gene>